<feature type="coiled-coil region" evidence="2">
    <location>
        <begin position="443"/>
        <end position="500"/>
    </location>
</feature>
<feature type="compositionally biased region" description="Polar residues" evidence="3">
    <location>
        <begin position="636"/>
        <end position="646"/>
    </location>
</feature>
<feature type="region of interest" description="Disordered" evidence="3">
    <location>
        <begin position="628"/>
        <end position="719"/>
    </location>
</feature>
<reference evidence="5 6" key="1">
    <citation type="journal article" date="2025" name="Microbiol. Resour. Announc.">
        <title>Draft genome sequences for Neonectria magnoliae and Neonectria punicea, canker pathogens of Liriodendron tulipifera and Acer saccharum in West Virginia.</title>
        <authorList>
            <person name="Petronek H.M."/>
            <person name="Kasson M.T."/>
            <person name="Metheny A.M."/>
            <person name="Stauder C.M."/>
            <person name="Lovett B."/>
            <person name="Lynch S.C."/>
            <person name="Garnas J.R."/>
            <person name="Kasson L.R."/>
            <person name="Stajich J.E."/>
        </authorList>
    </citation>
    <scope>NUCLEOTIDE SEQUENCE [LARGE SCALE GENOMIC DNA]</scope>
    <source>
        <strain evidence="5 6">NRRL 64653</strain>
    </source>
</reference>
<dbReference type="EMBL" id="JAZAVJ010000269">
    <property type="protein sequence ID" value="KAK7402978.1"/>
    <property type="molecule type" value="Genomic_DNA"/>
</dbReference>
<dbReference type="Gene3D" id="1.10.472.80">
    <property type="entry name" value="Ypt/Rab-GAP domain of gyp1p, domain 3"/>
    <property type="match status" value="2"/>
</dbReference>
<keyword evidence="2" id="KW-0175">Coiled coil</keyword>
<dbReference type="InterPro" id="IPR000195">
    <property type="entry name" value="Rab-GAP-TBC_dom"/>
</dbReference>
<gene>
    <name evidence="5" type="ORF">QQX98_011254</name>
</gene>
<dbReference type="PANTHER" id="PTHR22957">
    <property type="entry name" value="TBC1 DOMAIN FAMILY MEMBER GTPASE-ACTIVATING PROTEIN"/>
    <property type="match status" value="1"/>
</dbReference>
<evidence type="ECO:0000256" key="1">
    <source>
        <dbReference type="ARBA" id="ARBA00022468"/>
    </source>
</evidence>
<evidence type="ECO:0000259" key="4">
    <source>
        <dbReference type="PROSITE" id="PS50086"/>
    </source>
</evidence>
<comment type="caution">
    <text evidence="5">The sequence shown here is derived from an EMBL/GenBank/DDBJ whole genome shotgun (WGS) entry which is preliminary data.</text>
</comment>
<proteinExistence type="predicted"/>
<organism evidence="5 6">
    <name type="scientific">Neonectria punicea</name>
    <dbReference type="NCBI Taxonomy" id="979145"/>
    <lineage>
        <taxon>Eukaryota</taxon>
        <taxon>Fungi</taxon>
        <taxon>Dikarya</taxon>
        <taxon>Ascomycota</taxon>
        <taxon>Pezizomycotina</taxon>
        <taxon>Sordariomycetes</taxon>
        <taxon>Hypocreomycetidae</taxon>
        <taxon>Hypocreales</taxon>
        <taxon>Nectriaceae</taxon>
        <taxon>Neonectria</taxon>
    </lineage>
</organism>
<feature type="region of interest" description="Disordered" evidence="3">
    <location>
        <begin position="544"/>
        <end position="576"/>
    </location>
</feature>
<name>A0ABR1GMN0_9HYPO</name>
<dbReference type="PROSITE" id="PS50086">
    <property type="entry name" value="TBC_RABGAP"/>
    <property type="match status" value="1"/>
</dbReference>
<sequence>MGVLAMTTSATDNTPLDRSRWRETQAHGVHLPDLQRAVRYNGPSSPCVSGSRSLCWKMFLLSSPAAGMSWSQALDEGRRLYAEKREHFLKFIQHPEALAELTIDPLADDPESPWNSVRQDEIIRAEIKQDVQRLPDEVSYHEQHTQAMILDILFMYCKINPERGGYRQGMHELLAPMVYAIQEDALDIATVSPDITLDDVFLKTLDATFIEHDAFILFARLMEHAQSFYEIKESPADSIHPVAGPRIPDQSSAIVERSKFIHEVCLQKVDPELATHLTNIEILPQIFLIRWVRLLFNPSLELIDLVCVAMLIRIRWQLLEADYSICLQLLLKYPPPSKPHGPHTFVDDALYLRDHLAPSGGASLIMKYTGKMPTVSTPTDALRSSTPSFRGFNSLRQRGFGARSPLASPTRFMQQQGGMEALFQGAAKGAKGVLERGEKLGINQAVRDAMGEIKRNINEARNTAMSPRQVLHEEGAVRGLLALERRNRQLAAMLDETVNNLKAISMSNLDDKAKSLELIEIAAAKVQFVRIYLEDSSMEVPMLDSPPPEENGQISVVDSEVPDGTGSRIKPDPVSSTTANLDIAALKIAEDPSLTKDVSLPQLNPDLMDVSGDNATSDSPVVASAAELRPSGPVPTRSTLAQSSFSWMLEPDEAGPPQPPAAAKKSPPVQHKKRISNTASRDRNAFLFGEVTSSTDNRNSPSSDEIFGLEPIRKPKETE</sequence>
<dbReference type="InterPro" id="IPR035969">
    <property type="entry name" value="Rab-GAP_TBC_sf"/>
</dbReference>
<feature type="domain" description="Rab-GAP TBC" evidence="4">
    <location>
        <begin position="46"/>
        <end position="316"/>
    </location>
</feature>
<evidence type="ECO:0000256" key="2">
    <source>
        <dbReference type="SAM" id="Coils"/>
    </source>
</evidence>
<dbReference type="PANTHER" id="PTHR22957:SF337">
    <property type="entry name" value="TBC1 DOMAIN FAMILY MEMBER 5"/>
    <property type="match status" value="1"/>
</dbReference>
<dbReference type="Gene3D" id="1.10.8.270">
    <property type="entry name" value="putative rabgap domain of human tbc1 domain family member 14 like domains"/>
    <property type="match status" value="1"/>
</dbReference>
<evidence type="ECO:0000313" key="6">
    <source>
        <dbReference type="Proteomes" id="UP001498476"/>
    </source>
</evidence>
<protein>
    <recommendedName>
        <fullName evidence="4">Rab-GAP TBC domain-containing protein</fullName>
    </recommendedName>
</protein>
<keyword evidence="6" id="KW-1185">Reference proteome</keyword>
<dbReference type="Proteomes" id="UP001498476">
    <property type="component" value="Unassembled WGS sequence"/>
</dbReference>
<keyword evidence="1" id="KW-0343">GTPase activation</keyword>
<dbReference type="Pfam" id="PF00566">
    <property type="entry name" value="RabGAP-TBC"/>
    <property type="match status" value="1"/>
</dbReference>
<accession>A0ABR1GMN0</accession>
<evidence type="ECO:0000256" key="3">
    <source>
        <dbReference type="SAM" id="MobiDB-lite"/>
    </source>
</evidence>
<dbReference type="SUPFAM" id="SSF47923">
    <property type="entry name" value="Ypt/Rab-GAP domain of gyp1p"/>
    <property type="match status" value="2"/>
</dbReference>
<feature type="compositionally biased region" description="Polar residues" evidence="3">
    <location>
        <begin position="691"/>
        <end position="703"/>
    </location>
</feature>
<evidence type="ECO:0000313" key="5">
    <source>
        <dbReference type="EMBL" id="KAK7402978.1"/>
    </source>
</evidence>
<dbReference type="SMART" id="SM00164">
    <property type="entry name" value="TBC"/>
    <property type="match status" value="1"/>
</dbReference>